<evidence type="ECO:0000313" key="3">
    <source>
        <dbReference type="Proteomes" id="UP000011523"/>
    </source>
</evidence>
<gene>
    <name evidence="2" type="ORF">C472_14852</name>
</gene>
<dbReference type="RefSeq" id="WP_006630609.1">
    <property type="nucleotide sequence ID" value="NZ_AOJD01000077.1"/>
</dbReference>
<evidence type="ECO:0000256" key="1">
    <source>
        <dbReference type="SAM" id="Phobius"/>
    </source>
</evidence>
<accession>M0DCJ3</accession>
<keyword evidence="1" id="KW-1133">Transmembrane helix</keyword>
<keyword evidence="1" id="KW-0472">Membrane</keyword>
<name>M0DCJ3_9EURY</name>
<dbReference type="AlphaFoldDB" id="M0DCJ3"/>
<keyword evidence="1" id="KW-0812">Transmembrane</keyword>
<protein>
    <submittedName>
        <fullName evidence="2">Uncharacterized protein</fullName>
    </submittedName>
</protein>
<proteinExistence type="predicted"/>
<comment type="caution">
    <text evidence="2">The sequence shown here is derived from an EMBL/GenBank/DDBJ whole genome shotgun (WGS) entry which is preliminary data.</text>
</comment>
<dbReference type="EMBL" id="AOJD01000077">
    <property type="protein sequence ID" value="ELZ33201.1"/>
    <property type="molecule type" value="Genomic_DNA"/>
</dbReference>
<sequence>MYGLASLAAAGSVVALVGRVLPSVVVVGTLVPMVGLVPGYRRFTRREEPLPAVATMVVVAATTTVAWGAVAAGLVG</sequence>
<feature type="transmembrane region" description="Helical" evidence="1">
    <location>
        <begin position="20"/>
        <end position="40"/>
    </location>
</feature>
<organism evidence="2 3">
    <name type="scientific">Halorubrum tebenquichense DSM 14210</name>
    <dbReference type="NCBI Taxonomy" id="1227485"/>
    <lineage>
        <taxon>Archaea</taxon>
        <taxon>Methanobacteriati</taxon>
        <taxon>Methanobacteriota</taxon>
        <taxon>Stenosarchaea group</taxon>
        <taxon>Halobacteria</taxon>
        <taxon>Halobacteriales</taxon>
        <taxon>Haloferacaceae</taxon>
        <taxon>Halorubrum</taxon>
    </lineage>
</organism>
<feature type="transmembrane region" description="Helical" evidence="1">
    <location>
        <begin position="52"/>
        <end position="75"/>
    </location>
</feature>
<reference evidence="2 3" key="1">
    <citation type="journal article" date="2014" name="PLoS Genet.">
        <title>Phylogenetically driven sequencing of extremely halophilic archaea reveals strategies for static and dynamic osmo-response.</title>
        <authorList>
            <person name="Becker E.A."/>
            <person name="Seitzer P.M."/>
            <person name="Tritt A."/>
            <person name="Larsen D."/>
            <person name="Krusor M."/>
            <person name="Yao A.I."/>
            <person name="Wu D."/>
            <person name="Madern D."/>
            <person name="Eisen J.A."/>
            <person name="Darling A.E."/>
            <person name="Facciotti M.T."/>
        </authorList>
    </citation>
    <scope>NUCLEOTIDE SEQUENCE [LARGE SCALE GENOMIC DNA]</scope>
    <source>
        <strain evidence="2 3">DSM 14210</strain>
    </source>
</reference>
<dbReference type="PATRIC" id="fig|1227485.3.peg.2921"/>
<keyword evidence="3" id="KW-1185">Reference proteome</keyword>
<dbReference type="Proteomes" id="UP000011523">
    <property type="component" value="Unassembled WGS sequence"/>
</dbReference>
<evidence type="ECO:0000313" key="2">
    <source>
        <dbReference type="EMBL" id="ELZ33201.1"/>
    </source>
</evidence>